<dbReference type="EC" id="3.1.1.89" evidence="2"/>
<gene>
    <name evidence="12" type="primary">PPE1</name>
    <name evidence="12" type="ORF">MVES_000751</name>
</gene>
<feature type="region of interest" description="Disordered" evidence="9">
    <location>
        <begin position="585"/>
        <end position="626"/>
    </location>
</feature>
<sequence>MKVFLFLLVIVALCAQVAVADFGDDIQSGIGKGISGAKGVLSTVGSGVGRGASTLAEQGENQSKTKGTSKGAAKTSLASYGQDASSAGGGDSNPGSLDNAASMVSVKENLPMYFLTAAGVVAMKARAAASGTRPACVPEEEEENDEIGALSFAPHTVPPARSPRAFTPLKADSCFTAALEVEIPARIVSGDSEHGENNERAILRVYFTPPRDTGPDGSLAGTTVFLCHHGAGFGGLSYALTAKEIKRLTNGEAGVLAYDCRGHGRTQFSKRVVRDMSLEALTGDLILLIKTMFPESAQRPKFVLVGHSMGGAVVVAAAHALQEQKIAHITGTVMIDIVEGTSLSLLPVMGDIIRRRPAGFVSVEAAIQWHVESGTIRNMDSARHSVPSLVTKTSDESSGIPWRWCANLPATEPFWRGWFTSLSSRFLTTKSARMLILAQSENLDSELMIGNMQGKYQLVESASTWDSGDEASHADTEEFHDADLDNAPGYVDAAALSKATVTPAVSAPASDYGWNDADSDWDEGKDAAAENKEQHPAQEPEDVEQYANVTVTRYVEHDADASAAEEQETTLRDITVATETTDKRVTDANNISSQGLPLENDDFDDFGDFAEGENEDAPPAQDNEQATPAATSLYKPLTLTPESTTASITEAIEPLLPAYFTNMHAPLGEHVQGNVVEEGMRQIDGLSQILVTEKSRTLLRAFQMDPDVASTPLDWTRSHTRREHLISLGVPINLDEMHKGTAWARTESLPPLEIHVEPHTAPEKQAVEGLDAALEAETPRLDKNESWGDRRRRELGIPEPSADFARIEALVNVLEDQLTLKPVKELRAMEKELHTLSTDLSRVLAYYLSIREAFSADAEMYNAMIRDLVAGASNKLASARKTEKRSLLQSIRRSGRPGTPSE</sequence>
<name>A0A2N1JEN1_9BASI</name>
<evidence type="ECO:0000256" key="7">
    <source>
        <dbReference type="ARBA" id="ARBA00048461"/>
    </source>
</evidence>
<feature type="region of interest" description="Disordered" evidence="9">
    <location>
        <begin position="52"/>
        <end position="75"/>
    </location>
</feature>
<evidence type="ECO:0000259" key="11">
    <source>
        <dbReference type="Pfam" id="PF12697"/>
    </source>
</evidence>
<feature type="compositionally biased region" description="Acidic residues" evidence="9">
    <location>
        <begin position="599"/>
        <end position="616"/>
    </location>
</feature>
<dbReference type="GO" id="GO:0051723">
    <property type="term" value="F:protein methylesterase activity"/>
    <property type="evidence" value="ECO:0007669"/>
    <property type="project" value="UniProtKB-EC"/>
</dbReference>
<evidence type="ECO:0000256" key="9">
    <source>
        <dbReference type="SAM" id="MobiDB-lite"/>
    </source>
</evidence>
<feature type="region of interest" description="Disordered" evidence="9">
    <location>
        <begin position="881"/>
        <end position="902"/>
    </location>
</feature>
<dbReference type="STRING" id="2020962.A0A2N1JEN1"/>
<comment type="similarity">
    <text evidence="1">Belongs to the AB hydrolase superfamily.</text>
</comment>
<feature type="domain" description="AB hydrolase-1" evidence="11">
    <location>
        <begin position="226"/>
        <end position="423"/>
    </location>
</feature>
<protein>
    <recommendedName>
        <fullName evidence="3">Protein phosphatase methylesterase 1</fullName>
        <ecNumber evidence="2">3.1.1.89</ecNumber>
    </recommendedName>
</protein>
<dbReference type="PANTHER" id="PTHR14189:SF0">
    <property type="entry name" value="PROTEIN PHOSPHATASE METHYLESTERASE 1"/>
    <property type="match status" value="1"/>
</dbReference>
<evidence type="ECO:0000313" key="12">
    <source>
        <dbReference type="EMBL" id="PKI84986.1"/>
    </source>
</evidence>
<feature type="compositionally biased region" description="Basic and acidic residues" evidence="9">
    <location>
        <begin position="522"/>
        <end position="538"/>
    </location>
</feature>
<organism evidence="12 13">
    <name type="scientific">Malassezia vespertilionis</name>
    <dbReference type="NCBI Taxonomy" id="2020962"/>
    <lineage>
        <taxon>Eukaryota</taxon>
        <taxon>Fungi</taxon>
        <taxon>Dikarya</taxon>
        <taxon>Basidiomycota</taxon>
        <taxon>Ustilaginomycotina</taxon>
        <taxon>Malasseziomycetes</taxon>
        <taxon>Malasseziales</taxon>
        <taxon>Malasseziaceae</taxon>
        <taxon>Malassezia</taxon>
    </lineage>
</organism>
<comment type="catalytic activity">
    <reaction evidence="6">
        <text>a diacylglycerol + H2O = a monoacylglycerol + a fatty acid + H(+)</text>
        <dbReference type="Rhea" id="RHEA:32731"/>
        <dbReference type="ChEBI" id="CHEBI:15377"/>
        <dbReference type="ChEBI" id="CHEBI:15378"/>
        <dbReference type="ChEBI" id="CHEBI:17408"/>
        <dbReference type="ChEBI" id="CHEBI:18035"/>
        <dbReference type="ChEBI" id="CHEBI:28868"/>
    </reaction>
</comment>
<evidence type="ECO:0000256" key="10">
    <source>
        <dbReference type="SAM" id="SignalP"/>
    </source>
</evidence>
<reference evidence="12 13" key="1">
    <citation type="submission" date="2017-10" db="EMBL/GenBank/DDBJ databases">
        <title>A novel species of cold-tolerant Malassezia isolated from bats.</title>
        <authorList>
            <person name="Lorch J.M."/>
            <person name="Palmer J.M."/>
            <person name="Vanderwolf K.J."/>
            <person name="Schmidt K.Z."/>
            <person name="Verant M.L."/>
            <person name="Weller T.J."/>
            <person name="Blehert D.S."/>
        </authorList>
    </citation>
    <scope>NUCLEOTIDE SEQUENCE [LARGE SCALE GENOMIC DNA]</scope>
    <source>
        <strain evidence="12 13">NWHC:44797-103</strain>
    </source>
</reference>
<comment type="catalytic activity">
    <reaction evidence="8">
        <text>[phosphatase 2A protein]-C-terminal L-leucine methyl ester + H2O = [phosphatase 2A protein]-C-terminal L-leucine + methanol + H(+)</text>
        <dbReference type="Rhea" id="RHEA:48548"/>
        <dbReference type="Rhea" id="RHEA-COMP:12134"/>
        <dbReference type="Rhea" id="RHEA-COMP:12135"/>
        <dbReference type="ChEBI" id="CHEBI:15377"/>
        <dbReference type="ChEBI" id="CHEBI:15378"/>
        <dbReference type="ChEBI" id="CHEBI:17790"/>
        <dbReference type="ChEBI" id="CHEBI:90516"/>
        <dbReference type="ChEBI" id="CHEBI:90517"/>
        <dbReference type="EC" id="3.1.1.89"/>
    </reaction>
</comment>
<dbReference type="InterPro" id="IPR016812">
    <property type="entry name" value="PPase_methylesterase_euk"/>
</dbReference>
<evidence type="ECO:0000256" key="6">
    <source>
        <dbReference type="ARBA" id="ARBA00047591"/>
    </source>
</evidence>
<feature type="compositionally biased region" description="Low complexity" evidence="9">
    <location>
        <begin position="64"/>
        <end position="75"/>
    </location>
</feature>
<dbReference type="PANTHER" id="PTHR14189">
    <property type="entry name" value="PROTEIN PHOSPHATASE METHYLESTERASE-1 RELATED"/>
    <property type="match status" value="1"/>
</dbReference>
<feature type="signal peptide" evidence="10">
    <location>
        <begin position="1"/>
        <end position="20"/>
    </location>
</feature>
<proteinExistence type="inferred from homology"/>
<dbReference type="OrthoDB" id="194865at2759"/>
<dbReference type="InterPro" id="IPR031355">
    <property type="entry name" value="YBL010C/LAA2-like"/>
</dbReference>
<feature type="chain" id="PRO_5014864731" description="Protein phosphatase methylesterase 1" evidence="10">
    <location>
        <begin position="21"/>
        <end position="902"/>
    </location>
</feature>
<keyword evidence="13" id="KW-1185">Reference proteome</keyword>
<evidence type="ECO:0000256" key="1">
    <source>
        <dbReference type="ARBA" id="ARBA00008645"/>
    </source>
</evidence>
<evidence type="ECO:0000256" key="3">
    <source>
        <dbReference type="ARBA" id="ARBA00020672"/>
    </source>
</evidence>
<keyword evidence="10" id="KW-0732">Signal</keyword>
<dbReference type="Pfam" id="PF17104">
    <property type="entry name" value="YBL010C_LAA2"/>
    <property type="match status" value="1"/>
</dbReference>
<dbReference type="AlphaFoldDB" id="A0A2N1JEN1"/>
<dbReference type="Pfam" id="PF12697">
    <property type="entry name" value="Abhydrolase_6"/>
    <property type="match status" value="1"/>
</dbReference>
<comment type="catalytic activity">
    <reaction evidence="7">
        <text>a monoacylglycerol + H2O = glycerol + a fatty acid + H(+)</text>
        <dbReference type="Rhea" id="RHEA:15245"/>
        <dbReference type="ChEBI" id="CHEBI:15377"/>
        <dbReference type="ChEBI" id="CHEBI:15378"/>
        <dbReference type="ChEBI" id="CHEBI:17408"/>
        <dbReference type="ChEBI" id="CHEBI:17754"/>
        <dbReference type="ChEBI" id="CHEBI:28868"/>
    </reaction>
</comment>
<dbReference type="Gene3D" id="3.40.50.1820">
    <property type="entry name" value="alpha/beta hydrolase"/>
    <property type="match status" value="1"/>
</dbReference>
<evidence type="ECO:0000256" key="5">
    <source>
        <dbReference type="ARBA" id="ARBA00022801"/>
    </source>
</evidence>
<dbReference type="Proteomes" id="UP000232875">
    <property type="component" value="Unassembled WGS sequence"/>
</dbReference>
<evidence type="ECO:0000313" key="13">
    <source>
        <dbReference type="Proteomes" id="UP000232875"/>
    </source>
</evidence>
<dbReference type="EMBL" id="KZ454988">
    <property type="protein sequence ID" value="PKI84986.1"/>
    <property type="molecule type" value="Genomic_DNA"/>
</dbReference>
<evidence type="ECO:0000256" key="8">
    <source>
        <dbReference type="ARBA" id="ARBA00049203"/>
    </source>
</evidence>
<dbReference type="InterPro" id="IPR000073">
    <property type="entry name" value="AB_hydrolase_1"/>
</dbReference>
<accession>A0A2N1JEN1</accession>
<evidence type="ECO:0000256" key="4">
    <source>
        <dbReference type="ARBA" id="ARBA00022487"/>
    </source>
</evidence>
<dbReference type="SUPFAM" id="SSF53474">
    <property type="entry name" value="alpha/beta-Hydrolases"/>
    <property type="match status" value="1"/>
</dbReference>
<feature type="region of interest" description="Disordered" evidence="9">
    <location>
        <begin position="505"/>
        <end position="543"/>
    </location>
</feature>
<keyword evidence="5" id="KW-0378">Hydrolase</keyword>
<keyword evidence="4" id="KW-0719">Serine esterase</keyword>
<dbReference type="InterPro" id="IPR029058">
    <property type="entry name" value="AB_hydrolase_fold"/>
</dbReference>
<evidence type="ECO:0000256" key="2">
    <source>
        <dbReference type="ARBA" id="ARBA00013111"/>
    </source>
</evidence>